<protein>
    <submittedName>
        <fullName evidence="1">Uncharacterized protein</fullName>
    </submittedName>
</protein>
<keyword evidence="1" id="KW-0496">Mitochondrion</keyword>
<reference evidence="1" key="1">
    <citation type="journal article" date="2015" name="Genome Biol. Evol.">
        <title>Organellar Genomes of White Spruce (Picea glauca): Assembly and Annotation.</title>
        <authorList>
            <person name="Jackman S.D."/>
            <person name="Warren R.L."/>
            <person name="Gibb E.A."/>
            <person name="Vandervalk B.P."/>
            <person name="Mohamadi H."/>
            <person name="Chu J."/>
            <person name="Raymond A."/>
            <person name="Pleasance S."/>
            <person name="Coope R."/>
            <person name="Wildung M.R."/>
            <person name="Ritland C.E."/>
            <person name="Bousquet J."/>
            <person name="Jones S.J."/>
            <person name="Bohlmann J."/>
            <person name="Birol I."/>
        </authorList>
    </citation>
    <scope>NUCLEOTIDE SEQUENCE [LARGE SCALE GENOMIC DNA]</scope>
    <source>
        <tissue evidence="1">Flushing bud</tissue>
    </source>
</reference>
<dbReference type="EMBL" id="LKAM01000003">
    <property type="protein sequence ID" value="KUM49141.1"/>
    <property type="molecule type" value="Genomic_DNA"/>
</dbReference>
<proteinExistence type="predicted"/>
<dbReference type="AlphaFoldDB" id="A0A101M165"/>
<comment type="caution">
    <text evidence="1">The sequence shown here is derived from an EMBL/GenBank/DDBJ whole genome shotgun (WGS) entry which is preliminary data.</text>
</comment>
<organism evidence="1">
    <name type="scientific">Picea glauca</name>
    <name type="common">White spruce</name>
    <name type="synonym">Pinus glauca</name>
    <dbReference type="NCBI Taxonomy" id="3330"/>
    <lineage>
        <taxon>Eukaryota</taxon>
        <taxon>Viridiplantae</taxon>
        <taxon>Streptophyta</taxon>
        <taxon>Embryophyta</taxon>
        <taxon>Tracheophyta</taxon>
        <taxon>Spermatophyta</taxon>
        <taxon>Pinopsida</taxon>
        <taxon>Pinidae</taxon>
        <taxon>Conifers I</taxon>
        <taxon>Pinales</taxon>
        <taxon>Pinaceae</taxon>
        <taxon>Picea</taxon>
    </lineage>
</organism>
<name>A0A101M165_PICGL</name>
<accession>A0A101M165</accession>
<sequence>MRMAATNKHSCGFGAPRPLIQSNRLIYNRVCWIYIIESGSKRSIPYLLARAQVQKQTGSRKQ</sequence>
<geneLocation type="mitochondrion" evidence="1"/>
<evidence type="ECO:0000313" key="1">
    <source>
        <dbReference type="EMBL" id="KUM49141.1"/>
    </source>
</evidence>
<gene>
    <name evidence="1" type="ORF">ABT39_MTgene3690</name>
</gene>